<dbReference type="EMBL" id="CP091871">
    <property type="protein sequence ID" value="WEU40503.1"/>
    <property type="molecule type" value="Genomic_DNA"/>
</dbReference>
<proteinExistence type="predicted"/>
<organism evidence="4 5">
    <name type="scientific">Odinarchaeota yellowstonii (strain LCB_4)</name>
    <dbReference type="NCBI Taxonomy" id="1841599"/>
    <lineage>
        <taxon>Archaea</taxon>
        <taxon>Promethearchaeati</taxon>
        <taxon>Candidatus Odinarchaeota</taxon>
        <taxon>Candidatus Odinarchaeia</taxon>
        <taxon>Candidatus Odinarchaeales</taxon>
        <taxon>Candidatus Odinarchaeaceae</taxon>
        <taxon>Candidatus Odinarchaeum</taxon>
    </lineage>
</organism>
<dbReference type="PROSITE" id="PS00683">
    <property type="entry name" value="RHODANESE_2"/>
    <property type="match status" value="1"/>
</dbReference>
<dbReference type="CDD" id="cd01449">
    <property type="entry name" value="TST_Repeat_2"/>
    <property type="match status" value="1"/>
</dbReference>
<dbReference type="AlphaFoldDB" id="A0AAF0D2N3"/>
<evidence type="ECO:0000313" key="5">
    <source>
        <dbReference type="Proteomes" id="UP000186851"/>
    </source>
</evidence>
<dbReference type="SMART" id="SM00450">
    <property type="entry name" value="RHOD"/>
    <property type="match status" value="1"/>
</dbReference>
<feature type="domain" description="Rhodanese" evidence="3">
    <location>
        <begin position="63"/>
        <end position="176"/>
    </location>
</feature>
<reference evidence="4" key="2">
    <citation type="journal article" date="2022" name="Nat. Microbiol.">
        <title>A closed Candidatus Odinarchaeum chromosome exposes Asgard archaeal viruses.</title>
        <authorList>
            <person name="Tamarit D."/>
            <person name="Caceres E.F."/>
            <person name="Krupovic M."/>
            <person name="Nijland R."/>
            <person name="Eme L."/>
            <person name="Robinson N.P."/>
            <person name="Ettema T.J.G."/>
        </authorList>
    </citation>
    <scope>NUCLEOTIDE SEQUENCE</scope>
    <source>
        <strain evidence="4">LCB_4</strain>
    </source>
</reference>
<dbReference type="PANTHER" id="PTHR43855:SF1">
    <property type="entry name" value="THIOSULFATE SULFURTRANSFERASE"/>
    <property type="match status" value="1"/>
</dbReference>
<evidence type="ECO:0000259" key="3">
    <source>
        <dbReference type="PROSITE" id="PS50206"/>
    </source>
</evidence>
<keyword evidence="2" id="KW-0808">Transferase</keyword>
<dbReference type="InterPro" id="IPR051126">
    <property type="entry name" value="Thiosulfate_sulfurtransferase"/>
</dbReference>
<dbReference type="SUPFAM" id="SSF52821">
    <property type="entry name" value="Rhodanese/Cell cycle control phosphatase"/>
    <property type="match status" value="2"/>
</dbReference>
<keyword evidence="1" id="KW-0677">Repeat</keyword>
<protein>
    <recommendedName>
        <fullName evidence="2">Sulfurtransferase</fullName>
    </recommendedName>
</protein>
<evidence type="ECO:0000313" key="4">
    <source>
        <dbReference type="EMBL" id="WEU40503.1"/>
    </source>
</evidence>
<evidence type="ECO:0000256" key="2">
    <source>
        <dbReference type="RuleBase" id="RU000507"/>
    </source>
</evidence>
<name>A0AAF0D2N3_ODILC</name>
<gene>
    <name evidence="4" type="ORF">OdinLCB4_000800</name>
</gene>
<dbReference type="InterPro" id="IPR036873">
    <property type="entry name" value="Rhodanese-like_dom_sf"/>
</dbReference>
<feature type="domain" description="Rhodanese" evidence="3">
    <location>
        <begin position="1"/>
        <end position="33"/>
    </location>
</feature>
<dbReference type="Gene3D" id="3.40.250.10">
    <property type="entry name" value="Rhodanese-like domain"/>
    <property type="match status" value="2"/>
</dbReference>
<dbReference type="Pfam" id="PF00581">
    <property type="entry name" value="Rhodanese"/>
    <property type="match status" value="1"/>
</dbReference>
<reference evidence="4" key="1">
    <citation type="journal article" date="2017" name="Nature">
        <title>Asgard archaea illuminate the origin of eukaryotic cellular complexity.</title>
        <authorList>
            <person name="Zaremba-Niedzwiedzka K."/>
            <person name="Caceres E.F."/>
            <person name="Saw J.H."/>
            <person name="Backstrom D."/>
            <person name="Juzokaite L."/>
            <person name="Vancaester E."/>
            <person name="Seitz K.W."/>
            <person name="Anantharaman K."/>
            <person name="Starnawski P."/>
            <person name="Kjeldsen K.U."/>
            <person name="Scott M.B."/>
            <person name="Nunoura T."/>
            <person name="Banfield J.F."/>
            <person name="Schramm A."/>
            <person name="Baker B.J."/>
            <person name="Spang A."/>
            <person name="Ettema T.J.G."/>
        </authorList>
    </citation>
    <scope>NUCLEOTIDE SEQUENCE</scope>
    <source>
        <strain evidence="4">LCB_4</strain>
    </source>
</reference>
<accession>A0AAF0D2N3</accession>
<dbReference type="GO" id="GO:0004792">
    <property type="term" value="F:thiosulfate-cyanide sulfurtransferase activity"/>
    <property type="evidence" value="ECO:0007669"/>
    <property type="project" value="InterPro"/>
</dbReference>
<evidence type="ECO:0000256" key="1">
    <source>
        <dbReference type="ARBA" id="ARBA00022737"/>
    </source>
</evidence>
<dbReference type="InterPro" id="IPR001307">
    <property type="entry name" value="Thiosulphate_STrfase_CS"/>
</dbReference>
<dbReference type="KEGG" id="oyw:OdinLCB4_000800"/>
<dbReference type="Proteomes" id="UP000186851">
    <property type="component" value="Chromosome"/>
</dbReference>
<dbReference type="PROSITE" id="PS50206">
    <property type="entry name" value="RHODANESE_3"/>
    <property type="match status" value="2"/>
</dbReference>
<sequence length="182" mass="20864">MVAYSLVRFGHNMIYVLDGGIDRWKQENRPLTKVFGKVSSSNFKAKVRSEYFIEYEEFKKIKDRDDVIVLDARPAKFYEGQGPWIKPGHIPGAVNLPWVTLMSEQNKCLLKPVDELKRIVESMGATLDKTVICSCGTGREATNEFLLFKWFLKCAKVKIYEGSFTEWSAYPENPTVTGKNPR</sequence>
<dbReference type="InterPro" id="IPR001763">
    <property type="entry name" value="Rhodanese-like_dom"/>
</dbReference>
<dbReference type="PANTHER" id="PTHR43855">
    <property type="entry name" value="THIOSULFATE SULFURTRANSFERASE"/>
    <property type="match status" value="1"/>
</dbReference>